<dbReference type="GO" id="GO:0015297">
    <property type="term" value="F:antiporter activity"/>
    <property type="evidence" value="ECO:0007669"/>
    <property type="project" value="InterPro"/>
</dbReference>
<name>A0A0B7GVE5_TREPH</name>
<keyword evidence="2" id="KW-0812">Transmembrane</keyword>
<dbReference type="PANTHER" id="PTHR43298:SF2">
    <property type="entry name" value="FMN_FAD EXPORTER YEEO-RELATED"/>
    <property type="match status" value="1"/>
</dbReference>
<feature type="transmembrane region" description="Helical" evidence="2">
    <location>
        <begin position="72"/>
        <end position="94"/>
    </location>
</feature>
<keyword evidence="2" id="KW-0472">Membrane</keyword>
<dbReference type="GO" id="GO:0005886">
    <property type="term" value="C:plasma membrane"/>
    <property type="evidence" value="ECO:0007669"/>
    <property type="project" value="TreeGrafter"/>
</dbReference>
<feature type="transmembrane region" description="Helical" evidence="2">
    <location>
        <begin position="269"/>
        <end position="288"/>
    </location>
</feature>
<reference evidence="4" key="1">
    <citation type="submission" date="2015-01" db="EMBL/GenBank/DDBJ databases">
        <authorList>
            <person name="Manzoor Shahid"/>
            <person name="Zubair Saima"/>
        </authorList>
    </citation>
    <scope>NUCLEOTIDE SEQUENCE [LARGE SCALE GENOMIC DNA]</scope>
    <source>
        <strain evidence="4">V1</strain>
    </source>
</reference>
<proteinExistence type="predicted"/>
<feature type="transmembrane region" description="Helical" evidence="2">
    <location>
        <begin position="16"/>
        <end position="37"/>
    </location>
</feature>
<keyword evidence="4" id="KW-1185">Reference proteome</keyword>
<organism evidence="3 4">
    <name type="scientific">Treponema phagedenis</name>
    <dbReference type="NCBI Taxonomy" id="162"/>
    <lineage>
        <taxon>Bacteria</taxon>
        <taxon>Pseudomonadati</taxon>
        <taxon>Spirochaetota</taxon>
        <taxon>Spirochaetia</taxon>
        <taxon>Spirochaetales</taxon>
        <taxon>Treponemataceae</taxon>
        <taxon>Treponema</taxon>
    </lineage>
</organism>
<dbReference type="InterPro" id="IPR050222">
    <property type="entry name" value="MATE_MdtK"/>
</dbReference>
<dbReference type="Pfam" id="PF01554">
    <property type="entry name" value="MatE"/>
    <property type="match status" value="2"/>
</dbReference>
<accession>A0A0B7GVE5</accession>
<dbReference type="InterPro" id="IPR002528">
    <property type="entry name" value="MATE_fam"/>
</dbReference>
<dbReference type="PANTHER" id="PTHR43298">
    <property type="entry name" value="MULTIDRUG RESISTANCE PROTEIN NORM-RELATED"/>
    <property type="match status" value="1"/>
</dbReference>
<evidence type="ECO:0000313" key="3">
    <source>
        <dbReference type="EMBL" id="CEM60940.1"/>
    </source>
</evidence>
<dbReference type="EMBL" id="CDNC01000004">
    <property type="protein sequence ID" value="CEM60940.1"/>
    <property type="molecule type" value="Genomic_DNA"/>
</dbReference>
<gene>
    <name evidence="3" type="ORF">TPHV1_120069</name>
</gene>
<protein>
    <recommendedName>
        <fullName evidence="5">MATE efflux family protein</fullName>
    </recommendedName>
</protein>
<keyword evidence="2" id="KW-1133">Transmembrane helix</keyword>
<evidence type="ECO:0000313" key="4">
    <source>
        <dbReference type="Proteomes" id="UP000042527"/>
    </source>
</evidence>
<feature type="transmembrane region" description="Helical" evidence="2">
    <location>
        <begin position="137"/>
        <end position="158"/>
    </location>
</feature>
<feature type="transmembrane region" description="Helical" evidence="2">
    <location>
        <begin position="195"/>
        <end position="217"/>
    </location>
</feature>
<evidence type="ECO:0000256" key="2">
    <source>
        <dbReference type="SAM" id="Phobius"/>
    </source>
</evidence>
<dbReference type="GO" id="GO:0042910">
    <property type="term" value="F:xenobiotic transmembrane transporter activity"/>
    <property type="evidence" value="ECO:0007669"/>
    <property type="project" value="InterPro"/>
</dbReference>
<feature type="transmembrane region" description="Helical" evidence="2">
    <location>
        <begin position="237"/>
        <end position="257"/>
    </location>
</feature>
<dbReference type="Proteomes" id="UP000042527">
    <property type="component" value="Unassembled WGS sequence"/>
</dbReference>
<keyword evidence="1" id="KW-0813">Transport</keyword>
<sequence length="329" mass="36347">MWIQIPPEAVEMTEEYLFVIFTGIIFVFIYNFFAAVLRSVGNTLMPLIFLIVACAVNIALDIFFIASLNMGVMGAALATVIAQAISAILIVLYYYKRERNLSPAKKHFVYHKKIISAIIHNSTLTAVQQSIMNLGILAVQGLVNSFGLVVSAAFAAVVKIDAFAYMPAQDFGNVFSIYTAQNYGAKNAERIRKGLTISLMITSAFCLAASAVVYIFAEPLMQFFVKATETEVIRISIQYLRIEGAFYVGIGILFIWYGYFRGISKAGHSIILTITSLGIRVVLAFILARTPLGLIGIWISVPIGWFIADILGALLYWQGTKKRSLIFAE</sequence>
<evidence type="ECO:0008006" key="5">
    <source>
        <dbReference type="Google" id="ProtNLM"/>
    </source>
</evidence>
<feature type="transmembrane region" description="Helical" evidence="2">
    <location>
        <begin position="294"/>
        <end position="317"/>
    </location>
</feature>
<dbReference type="AlphaFoldDB" id="A0A0B7GVE5"/>
<feature type="transmembrane region" description="Helical" evidence="2">
    <location>
        <begin position="44"/>
        <end position="66"/>
    </location>
</feature>
<evidence type="ECO:0000256" key="1">
    <source>
        <dbReference type="ARBA" id="ARBA00022448"/>
    </source>
</evidence>
<feature type="transmembrane region" description="Helical" evidence="2">
    <location>
        <begin position="114"/>
        <end position="131"/>
    </location>
</feature>